<dbReference type="GO" id="GO:0071978">
    <property type="term" value="P:bacterial-type flagellum-dependent swarming motility"/>
    <property type="evidence" value="ECO:0007669"/>
    <property type="project" value="TreeGrafter"/>
</dbReference>
<dbReference type="Gene3D" id="2.30.330.10">
    <property type="entry name" value="SpoA-like"/>
    <property type="match status" value="1"/>
</dbReference>
<dbReference type="InterPro" id="IPR001543">
    <property type="entry name" value="FliN-like_C"/>
</dbReference>
<dbReference type="GO" id="GO:0050918">
    <property type="term" value="P:positive chemotaxis"/>
    <property type="evidence" value="ECO:0007669"/>
    <property type="project" value="TreeGrafter"/>
</dbReference>
<protein>
    <submittedName>
        <fullName evidence="4">YscQ/HrcQ family type III secretion apparatus protein</fullName>
    </submittedName>
</protein>
<accession>A0A2A4YLF1</accession>
<feature type="domain" description="Flagellar motor switch protein FliN-like C-terminal" evidence="3">
    <location>
        <begin position="342"/>
        <end position="409"/>
    </location>
</feature>
<gene>
    <name evidence="4" type="ORF">COB11_01560</name>
</gene>
<dbReference type="NCBIfam" id="TIGR02551">
    <property type="entry name" value="SpaO_YscQ"/>
    <property type="match status" value="1"/>
</dbReference>
<dbReference type="GO" id="GO:0009425">
    <property type="term" value="C:bacterial-type flagellum basal body"/>
    <property type="evidence" value="ECO:0007669"/>
    <property type="project" value="InterPro"/>
</dbReference>
<comment type="caution">
    <text evidence="4">The sequence shown here is derived from an EMBL/GenBank/DDBJ whole genome shotgun (WGS) entry which is preliminary data.</text>
</comment>
<dbReference type="Proteomes" id="UP000217838">
    <property type="component" value="Unassembled WGS sequence"/>
</dbReference>
<evidence type="ECO:0000256" key="2">
    <source>
        <dbReference type="SAM" id="MobiDB-lite"/>
    </source>
</evidence>
<sequence>MNLRDLWVKKVADIAEESKLIPMWGKVPSFPWDDFTKNLKETLSLDDLEITPHGTDWVPYEDLLKGLGDHPVVTSLTMAPLSPSFFFALPKEDVGTLSSLFLDQSGKWSFQDPDYQKGFYKYCFLSVLQAFDELSTYTDLSVKLNNLSMPNEKAYSVTVSIHANGKKLNGKLLFPESFHKVISTHFANKPLSLDNIEGSISVPLSIQTGHVDLKVEELKSLKPGDFVILDHCSYRPNDKKGLYQLCLENTPLFAVQGKNGVTNILDYALVEHSSNEEDFMMEDHPEDEEVPEEENHEGEDNAPEGEEEHVPNEEDFEDSFEDEEEDEDEIKNNEISHVIATKEIPLSIKIEIGRIKMPLKKLLSLKPGNTLELGIGAPEFVSLTIDNQVIGKGELIELGDMIGVKISEISH</sequence>
<evidence type="ECO:0000256" key="1">
    <source>
        <dbReference type="ARBA" id="ARBA00009226"/>
    </source>
</evidence>
<dbReference type="Pfam" id="PF01052">
    <property type="entry name" value="FliMN_C"/>
    <property type="match status" value="1"/>
</dbReference>
<dbReference type="InterPro" id="IPR001172">
    <property type="entry name" value="FliN_T3SS_HrcQb"/>
</dbReference>
<organism evidence="4 5">
    <name type="scientific">Aerophobetes bacterium</name>
    <dbReference type="NCBI Taxonomy" id="2030807"/>
    <lineage>
        <taxon>Bacteria</taxon>
        <taxon>Candidatus Aerophobota</taxon>
    </lineage>
</organism>
<dbReference type="PANTHER" id="PTHR30034:SF6">
    <property type="entry name" value="YOP PROTEINS TRANSLOCATION PROTEIN Q"/>
    <property type="match status" value="1"/>
</dbReference>
<comment type="similarity">
    <text evidence="1">Belongs to the FliN/MopA/SpaO family.</text>
</comment>
<dbReference type="AlphaFoldDB" id="A0A2A4YLF1"/>
<dbReference type="PANTHER" id="PTHR30034">
    <property type="entry name" value="FLAGELLAR MOTOR SWITCH PROTEIN FLIM"/>
    <property type="match status" value="1"/>
</dbReference>
<feature type="compositionally biased region" description="Acidic residues" evidence="2">
    <location>
        <begin position="281"/>
        <end position="329"/>
    </location>
</feature>
<name>A0A2A4YLF1_UNCAE</name>
<feature type="region of interest" description="Disordered" evidence="2">
    <location>
        <begin position="281"/>
        <end position="334"/>
    </location>
</feature>
<evidence type="ECO:0000313" key="5">
    <source>
        <dbReference type="Proteomes" id="UP000217838"/>
    </source>
</evidence>
<dbReference type="InterPro" id="IPR013385">
    <property type="entry name" value="T3SS_SpaO/YscQ/SpaO"/>
</dbReference>
<dbReference type="PRINTS" id="PR00956">
    <property type="entry name" value="FLGMOTORFLIN"/>
</dbReference>
<dbReference type="EMBL" id="NVUU01000012">
    <property type="protein sequence ID" value="PCI95648.1"/>
    <property type="molecule type" value="Genomic_DNA"/>
</dbReference>
<reference evidence="5" key="1">
    <citation type="submission" date="2017-08" db="EMBL/GenBank/DDBJ databases">
        <title>A dynamic microbial community with high functional redundancy inhabits the cold, oxic subseafloor aquifer.</title>
        <authorList>
            <person name="Tully B.J."/>
            <person name="Wheat C.G."/>
            <person name="Glazer B.T."/>
            <person name="Huber J.A."/>
        </authorList>
    </citation>
    <scope>NUCLEOTIDE SEQUENCE [LARGE SCALE GENOMIC DNA]</scope>
</reference>
<proteinExistence type="inferred from homology"/>
<dbReference type="InterPro" id="IPR036429">
    <property type="entry name" value="SpoA-like_sf"/>
</dbReference>
<evidence type="ECO:0000313" key="4">
    <source>
        <dbReference type="EMBL" id="PCI95648.1"/>
    </source>
</evidence>
<dbReference type="GO" id="GO:0003774">
    <property type="term" value="F:cytoskeletal motor activity"/>
    <property type="evidence" value="ECO:0007669"/>
    <property type="project" value="InterPro"/>
</dbReference>
<dbReference type="GO" id="GO:0030254">
    <property type="term" value="P:protein secretion by the type III secretion system"/>
    <property type="evidence" value="ECO:0007669"/>
    <property type="project" value="InterPro"/>
</dbReference>
<dbReference type="SUPFAM" id="SSF101801">
    <property type="entry name" value="Surface presentation of antigens (SPOA)"/>
    <property type="match status" value="1"/>
</dbReference>
<evidence type="ECO:0000259" key="3">
    <source>
        <dbReference type="Pfam" id="PF01052"/>
    </source>
</evidence>